<dbReference type="PANTHER" id="PTHR23235">
    <property type="entry name" value="KRUEPPEL-LIKE TRANSCRIPTION FACTOR"/>
    <property type="match status" value="1"/>
</dbReference>
<name>A0A218Z6Z9_9HELO</name>
<dbReference type="InterPro" id="IPR036236">
    <property type="entry name" value="Znf_C2H2_sf"/>
</dbReference>
<feature type="region of interest" description="Disordered" evidence="5">
    <location>
        <begin position="703"/>
        <end position="730"/>
    </location>
</feature>
<dbReference type="AlphaFoldDB" id="A0A218Z6Z9"/>
<keyword evidence="2 4" id="KW-0863">Zinc-finger</keyword>
<feature type="domain" description="C2H2-type" evidence="6">
    <location>
        <begin position="179"/>
        <end position="206"/>
    </location>
</feature>
<keyword evidence="1" id="KW-0479">Metal-binding</keyword>
<feature type="compositionally biased region" description="Acidic residues" evidence="5">
    <location>
        <begin position="107"/>
        <end position="127"/>
    </location>
</feature>
<keyword evidence="3" id="KW-0862">Zinc</keyword>
<protein>
    <recommendedName>
        <fullName evidence="6">C2H2-type domain-containing protein</fullName>
    </recommendedName>
</protein>
<evidence type="ECO:0000256" key="5">
    <source>
        <dbReference type="SAM" id="MobiDB-lite"/>
    </source>
</evidence>
<evidence type="ECO:0000313" key="8">
    <source>
        <dbReference type="Proteomes" id="UP000242519"/>
    </source>
</evidence>
<feature type="compositionally biased region" description="Polar residues" evidence="5">
    <location>
        <begin position="291"/>
        <end position="304"/>
    </location>
</feature>
<evidence type="ECO:0000259" key="6">
    <source>
        <dbReference type="PROSITE" id="PS50157"/>
    </source>
</evidence>
<evidence type="ECO:0000256" key="1">
    <source>
        <dbReference type="ARBA" id="ARBA00022723"/>
    </source>
</evidence>
<dbReference type="Gene3D" id="3.30.160.60">
    <property type="entry name" value="Classic Zinc Finger"/>
    <property type="match status" value="2"/>
</dbReference>
<dbReference type="InterPro" id="IPR013087">
    <property type="entry name" value="Znf_C2H2_type"/>
</dbReference>
<dbReference type="GO" id="GO:0000978">
    <property type="term" value="F:RNA polymerase II cis-regulatory region sequence-specific DNA binding"/>
    <property type="evidence" value="ECO:0007669"/>
    <property type="project" value="TreeGrafter"/>
</dbReference>
<evidence type="ECO:0000256" key="4">
    <source>
        <dbReference type="PROSITE-ProRule" id="PRU00042"/>
    </source>
</evidence>
<feature type="compositionally biased region" description="Low complexity" evidence="5">
    <location>
        <begin position="333"/>
        <end position="346"/>
    </location>
</feature>
<dbReference type="SUPFAM" id="SSF57667">
    <property type="entry name" value="beta-beta-alpha zinc fingers"/>
    <property type="match status" value="1"/>
</dbReference>
<organism evidence="7 8">
    <name type="scientific">Diplocarpon coronariae</name>
    <dbReference type="NCBI Taxonomy" id="2795749"/>
    <lineage>
        <taxon>Eukaryota</taxon>
        <taxon>Fungi</taxon>
        <taxon>Dikarya</taxon>
        <taxon>Ascomycota</taxon>
        <taxon>Pezizomycotina</taxon>
        <taxon>Leotiomycetes</taxon>
        <taxon>Helotiales</taxon>
        <taxon>Drepanopezizaceae</taxon>
        <taxon>Diplocarpon</taxon>
    </lineage>
</organism>
<feature type="compositionally biased region" description="Low complexity" evidence="5">
    <location>
        <begin position="1"/>
        <end position="14"/>
    </location>
</feature>
<dbReference type="Proteomes" id="UP000242519">
    <property type="component" value="Unassembled WGS sequence"/>
</dbReference>
<feature type="compositionally biased region" description="Low complexity" evidence="5">
    <location>
        <begin position="45"/>
        <end position="65"/>
    </location>
</feature>
<feature type="compositionally biased region" description="Low complexity" evidence="5">
    <location>
        <begin position="252"/>
        <end position="270"/>
    </location>
</feature>
<proteinExistence type="predicted"/>
<accession>A0A218Z6Z9</accession>
<gene>
    <name evidence="7" type="ORF">B2J93_3343</name>
</gene>
<feature type="domain" description="C2H2-type" evidence="6">
    <location>
        <begin position="148"/>
        <end position="178"/>
    </location>
</feature>
<dbReference type="PANTHER" id="PTHR23235:SF127">
    <property type="entry name" value="TRANSCRIPTION FACTOR, PUTATIVE (AFU_ORTHOLOGUE AFUA_3G09820)-RELATED"/>
    <property type="match status" value="1"/>
</dbReference>
<comment type="caution">
    <text evidence="7">The sequence shown here is derived from an EMBL/GenBank/DDBJ whole genome shotgun (WGS) entry which is preliminary data.</text>
</comment>
<feature type="compositionally biased region" description="Basic and acidic residues" evidence="5">
    <location>
        <begin position="418"/>
        <end position="433"/>
    </location>
</feature>
<feature type="compositionally biased region" description="Polar residues" evidence="5">
    <location>
        <begin position="636"/>
        <end position="646"/>
    </location>
</feature>
<evidence type="ECO:0000256" key="3">
    <source>
        <dbReference type="ARBA" id="ARBA00022833"/>
    </source>
</evidence>
<feature type="compositionally biased region" description="Polar residues" evidence="5">
    <location>
        <begin position="319"/>
        <end position="330"/>
    </location>
</feature>
<dbReference type="OrthoDB" id="624345at2759"/>
<feature type="region of interest" description="Disordered" evidence="5">
    <location>
        <begin position="508"/>
        <end position="531"/>
    </location>
</feature>
<dbReference type="GO" id="GO:0008270">
    <property type="term" value="F:zinc ion binding"/>
    <property type="evidence" value="ECO:0007669"/>
    <property type="project" value="UniProtKB-KW"/>
</dbReference>
<feature type="compositionally biased region" description="Low complexity" evidence="5">
    <location>
        <begin position="391"/>
        <end position="416"/>
    </location>
</feature>
<dbReference type="PROSITE" id="PS50157">
    <property type="entry name" value="ZINC_FINGER_C2H2_2"/>
    <property type="match status" value="2"/>
</dbReference>
<evidence type="ECO:0000313" key="7">
    <source>
        <dbReference type="EMBL" id="OWP03861.1"/>
    </source>
</evidence>
<dbReference type="GO" id="GO:0000981">
    <property type="term" value="F:DNA-binding transcription factor activity, RNA polymerase II-specific"/>
    <property type="evidence" value="ECO:0007669"/>
    <property type="project" value="TreeGrafter"/>
</dbReference>
<dbReference type="STRING" id="503106.A0A218Z6Z9"/>
<dbReference type="InParanoid" id="A0A218Z6Z9"/>
<feature type="region of interest" description="Disordered" evidence="5">
    <location>
        <begin position="225"/>
        <end position="444"/>
    </location>
</feature>
<keyword evidence="8" id="KW-1185">Reference proteome</keyword>
<reference evidence="7 8" key="1">
    <citation type="submission" date="2017-04" db="EMBL/GenBank/DDBJ databases">
        <title>Draft genome sequence of Marssonina coronaria NL1: causal agent of apple blotch.</title>
        <authorList>
            <person name="Cheng Q."/>
        </authorList>
    </citation>
    <scope>NUCLEOTIDE SEQUENCE [LARGE SCALE GENOMIC DNA]</scope>
    <source>
        <strain evidence="7 8">NL1</strain>
    </source>
</reference>
<feature type="region of interest" description="Disordered" evidence="5">
    <location>
        <begin position="591"/>
        <end position="673"/>
    </location>
</feature>
<feature type="region of interest" description="Disordered" evidence="5">
    <location>
        <begin position="1"/>
        <end position="154"/>
    </location>
</feature>
<sequence>MASALSPPDAASPLGEEPRPRTPRPHAAPDSLLLPPTTMAREEAQTPTRATFAAPPAPAAPAGQRPLPPASSPFIPVAATMAAVNDEHPQQHGLSRGDSQHSAQSRDDEDVDMGSGDGEDDGSDDETAGANADGGSTSTKRKGKSQRFHCTQWPPCDLSFTRSEHLARHVRKHTGERPFQCHCLRRFSRLDNLRQHAQTVHQNEDIPHDSLAATGTRFQRQVRTDRVRPSGRLRAGTTGSQVAQGRGHQRNALSMSSMTSTATVASLGGPEELRRRPPPPLQMAADRSRFSQEMYQPGSPSSGAHRQDQYPLHSPGFNAPTSATFSNGPNSPHWGSALHSPSSSHSRTAVLHGFDGHRTPGRRLSVPSGGNPFQSPHGGSAGPPAIGSMHPSPLSPYSPSTPSSSLFSTPTTPTGGWPRRESLSRSTDADARRRTWGPDTRSAQVEQYTSRLQNVTTANYYATGPGPLPQPPIVPSQPWQPLQPLQPLQPPVHDRLPGIHNLLMRPTTPVRRAPSPMMIDTPSRAPTYPEYRAERPPSQHLEGMDRHMNMLSINPEVTPRDAANQWANETISAVQVAREHATPQPAVRFEESPYQSNPQAGGGYPLHRHHVSAPVHPVTPREKKRQAWYQGPPLPSLTQQQGTSPAEASGSEAGVPGTPISATMGEHRPGIGHANGYVESQTAMRSQHEPRAVPTNASTYSLQGTEGAYTYGPGAHPNRAQHHEQVPKGNHTQGLDALVAAATAVGNAKHQPVSC</sequence>
<evidence type="ECO:0000256" key="2">
    <source>
        <dbReference type="ARBA" id="ARBA00022771"/>
    </source>
</evidence>
<dbReference type="EMBL" id="MZNU01000164">
    <property type="protein sequence ID" value="OWP03861.1"/>
    <property type="molecule type" value="Genomic_DNA"/>
</dbReference>